<evidence type="ECO:0000313" key="1">
    <source>
        <dbReference type="EMBL" id="AUB40853.1"/>
    </source>
</evidence>
<evidence type="ECO:0000313" key="2">
    <source>
        <dbReference type="Proteomes" id="UP000232003"/>
    </source>
</evidence>
<reference evidence="1 2" key="1">
    <citation type="submission" date="2017-11" db="EMBL/GenBank/DDBJ databases">
        <title>Complete genome of a free-living desiccation-tolerant cyanobacterium and its photosynthetic adaptation to extreme terrestrial habitat.</title>
        <authorList>
            <person name="Shang J."/>
        </authorList>
    </citation>
    <scope>NUCLEOTIDE SEQUENCE [LARGE SCALE GENOMIC DNA]</scope>
    <source>
        <strain evidence="1 2">CCNUN1</strain>
    </source>
</reference>
<dbReference type="Proteomes" id="UP000232003">
    <property type="component" value="Chromosome"/>
</dbReference>
<dbReference type="AlphaFoldDB" id="A0A2K8SZS5"/>
<accession>A0A2K8SZS5</accession>
<protein>
    <submittedName>
        <fullName evidence="1">Uncharacterized protein</fullName>
    </submittedName>
</protein>
<gene>
    <name evidence="1" type="ORF">COO91_06887</name>
</gene>
<sequence length="46" mass="5130">MGIGHGALVIGEQLLPIPYYQVQNQQFVRLLGKCVLRVLGFATKIF</sequence>
<name>A0A2K8SZS5_9NOSO</name>
<proteinExistence type="predicted"/>
<dbReference type="KEGG" id="nfl:COO91_06887"/>
<keyword evidence="2" id="KW-1185">Reference proteome</keyword>
<dbReference type="EMBL" id="CP024785">
    <property type="protein sequence ID" value="AUB40853.1"/>
    <property type="molecule type" value="Genomic_DNA"/>
</dbReference>
<organism evidence="1 2">
    <name type="scientific">Nostoc flagelliforme CCNUN1</name>
    <dbReference type="NCBI Taxonomy" id="2038116"/>
    <lineage>
        <taxon>Bacteria</taxon>
        <taxon>Bacillati</taxon>
        <taxon>Cyanobacteriota</taxon>
        <taxon>Cyanophyceae</taxon>
        <taxon>Nostocales</taxon>
        <taxon>Nostocaceae</taxon>
        <taxon>Nostoc</taxon>
    </lineage>
</organism>